<reference evidence="1" key="1">
    <citation type="journal article" date="2015" name="Genome Biol. Evol.">
        <title>Organellar Genomes of White Spruce (Picea glauca): Assembly and Annotation.</title>
        <authorList>
            <person name="Jackman S.D."/>
            <person name="Warren R.L."/>
            <person name="Gibb E.A."/>
            <person name="Vandervalk B.P."/>
            <person name="Mohamadi H."/>
            <person name="Chu J."/>
            <person name="Raymond A."/>
            <person name="Pleasance S."/>
            <person name="Coope R."/>
            <person name="Wildung M.R."/>
            <person name="Ritland C.E."/>
            <person name="Bousquet J."/>
            <person name="Jones S.J."/>
            <person name="Bohlmann J."/>
            <person name="Birol I."/>
        </authorList>
    </citation>
    <scope>NUCLEOTIDE SEQUENCE [LARGE SCALE GENOMIC DNA]</scope>
    <source>
        <tissue evidence="1">Flushing bud</tissue>
    </source>
</reference>
<comment type="caution">
    <text evidence="1">The sequence shown here is derived from an EMBL/GenBank/DDBJ whole genome shotgun (WGS) entry which is preliminary data.</text>
</comment>
<dbReference type="EMBL" id="LKAM01000021">
    <property type="protein sequence ID" value="KUM45306.1"/>
    <property type="molecule type" value="Genomic_DNA"/>
</dbReference>
<geneLocation type="mitochondrion" evidence="1"/>
<keyword evidence="1" id="KW-0496">Mitochondrion</keyword>
<proteinExistence type="predicted"/>
<accession>A0A117NFK0</accession>
<sequence length="64" mass="6744">MLLGKPLDQLPLGPRCEGKLGLLGLLGKVTARMLDQDQSVQSNQLKLAAAGSLLSFVTRSIAPN</sequence>
<protein>
    <submittedName>
        <fullName evidence="1">Uncharacterized protein</fullName>
    </submittedName>
</protein>
<organism evidence="1">
    <name type="scientific">Picea glauca</name>
    <name type="common">White spruce</name>
    <name type="synonym">Pinus glauca</name>
    <dbReference type="NCBI Taxonomy" id="3330"/>
    <lineage>
        <taxon>Eukaryota</taxon>
        <taxon>Viridiplantae</taxon>
        <taxon>Streptophyta</taxon>
        <taxon>Embryophyta</taxon>
        <taxon>Tracheophyta</taxon>
        <taxon>Spermatophyta</taxon>
        <taxon>Pinopsida</taxon>
        <taxon>Pinidae</taxon>
        <taxon>Conifers I</taxon>
        <taxon>Pinales</taxon>
        <taxon>Pinaceae</taxon>
        <taxon>Picea</taxon>
    </lineage>
</organism>
<name>A0A117NFK0_PICGL</name>
<evidence type="ECO:0000313" key="1">
    <source>
        <dbReference type="EMBL" id="KUM45306.1"/>
    </source>
</evidence>
<gene>
    <name evidence="1" type="ORF">ABT39_MTgene3479</name>
</gene>
<dbReference type="AlphaFoldDB" id="A0A117NFK0"/>